<dbReference type="EMBL" id="CP097635">
    <property type="protein sequence ID" value="URI07116.1"/>
    <property type="molecule type" value="Genomic_DNA"/>
</dbReference>
<evidence type="ECO:0000313" key="3">
    <source>
        <dbReference type="EMBL" id="URI07116.1"/>
    </source>
</evidence>
<dbReference type="PIRSF" id="PIRSF017082">
    <property type="entry name" value="YflP"/>
    <property type="match status" value="1"/>
</dbReference>
<evidence type="ECO:0000313" key="4">
    <source>
        <dbReference type="Proteomes" id="UP001056201"/>
    </source>
</evidence>
<dbReference type="InterPro" id="IPR006311">
    <property type="entry name" value="TAT_signal"/>
</dbReference>
<dbReference type="SUPFAM" id="SSF53850">
    <property type="entry name" value="Periplasmic binding protein-like II"/>
    <property type="match status" value="1"/>
</dbReference>
<dbReference type="RefSeq" id="WP_250195381.1">
    <property type="nucleotide sequence ID" value="NZ_CP097635.1"/>
</dbReference>
<gene>
    <name evidence="3" type="ORF">MW290_00380</name>
</gene>
<keyword evidence="2" id="KW-0732">Signal</keyword>
<feature type="chain" id="PRO_5046682436" evidence="2">
    <location>
        <begin position="29"/>
        <end position="332"/>
    </location>
</feature>
<reference evidence="3" key="1">
    <citation type="submission" date="2022-05" db="EMBL/GenBank/DDBJ databases">
        <title>An RpoN-dependent PEP-CTERM gene is involved in floc formation of an Aquincola tertiaricarbonis strain.</title>
        <authorList>
            <person name="Qiu D."/>
            <person name="Xia M."/>
        </authorList>
    </citation>
    <scope>NUCLEOTIDE SEQUENCE</scope>
    <source>
        <strain evidence="3">RN12</strain>
    </source>
</reference>
<dbReference type="PANTHER" id="PTHR42928:SF5">
    <property type="entry name" value="BLR1237 PROTEIN"/>
    <property type="match status" value="1"/>
</dbReference>
<dbReference type="InterPro" id="IPR005064">
    <property type="entry name" value="BUG"/>
</dbReference>
<accession>A0ABY4S7P7</accession>
<proteinExistence type="inferred from homology"/>
<evidence type="ECO:0000256" key="2">
    <source>
        <dbReference type="SAM" id="SignalP"/>
    </source>
</evidence>
<dbReference type="Proteomes" id="UP001056201">
    <property type="component" value="Chromosome 1"/>
</dbReference>
<keyword evidence="4" id="KW-1185">Reference proteome</keyword>
<dbReference type="PANTHER" id="PTHR42928">
    <property type="entry name" value="TRICARBOXYLATE-BINDING PROTEIN"/>
    <property type="match status" value="1"/>
</dbReference>
<dbReference type="Gene3D" id="3.40.190.150">
    <property type="entry name" value="Bordetella uptake gene, domain 1"/>
    <property type="match status" value="1"/>
</dbReference>
<evidence type="ECO:0000256" key="1">
    <source>
        <dbReference type="ARBA" id="ARBA00006987"/>
    </source>
</evidence>
<name>A0ABY4S7P7_AQUTE</name>
<protein>
    <submittedName>
        <fullName evidence="3">Tripartite tricarboxylate transporter substrate binding protein</fullName>
    </submittedName>
</protein>
<dbReference type="Gene3D" id="3.40.190.10">
    <property type="entry name" value="Periplasmic binding protein-like II"/>
    <property type="match status" value="1"/>
</dbReference>
<organism evidence="3 4">
    <name type="scientific">Aquincola tertiaricarbonis</name>
    <dbReference type="NCBI Taxonomy" id="391953"/>
    <lineage>
        <taxon>Bacteria</taxon>
        <taxon>Pseudomonadati</taxon>
        <taxon>Pseudomonadota</taxon>
        <taxon>Betaproteobacteria</taxon>
        <taxon>Burkholderiales</taxon>
        <taxon>Sphaerotilaceae</taxon>
        <taxon>Aquincola</taxon>
    </lineage>
</organism>
<sequence length="332" mass="34210">MHHPRRRALAAGLAGAALLAAAPGALLAQPAFPSKPIRIIVPYPPGGATDVAARLLAPRLQEELKQTVVVENRPGASGNLGMVTLLQSPADGHTLAMSLTGMLSINPVTFSKAGFTAADFVPVARVSLAPLVLVVPPDSPFKTVGDLVAAGKAAGKGGLPYGSAGAGGLSHLASEMLNAQASGHYTHVPYKGGAPLAQALMTGEVKWGLLGTADARSFIQAGKLKALGQLRATRSELWPDVPTLTEQGSPGGVDFDVWFGLVAPAKTPTAAVQLINQKVAQIVTEPEFRKRLNDIGGVSPMTGNTPAAFNEVLQREVTVLSKAAKDLGLQLD</sequence>
<feature type="signal peptide" evidence="2">
    <location>
        <begin position="1"/>
        <end position="28"/>
    </location>
</feature>
<comment type="similarity">
    <text evidence="1">Belongs to the UPF0065 (bug) family.</text>
</comment>
<dbReference type="InterPro" id="IPR042100">
    <property type="entry name" value="Bug_dom1"/>
</dbReference>
<dbReference type="PROSITE" id="PS51318">
    <property type="entry name" value="TAT"/>
    <property type="match status" value="1"/>
</dbReference>
<dbReference type="CDD" id="cd07012">
    <property type="entry name" value="PBP2_Bug_TTT"/>
    <property type="match status" value="1"/>
</dbReference>
<dbReference type="Pfam" id="PF03401">
    <property type="entry name" value="TctC"/>
    <property type="match status" value="1"/>
</dbReference>